<comment type="similarity">
    <text evidence="7">Belongs to the dTDP-4-dehydrorhamnose 3,5-epimerase family.</text>
</comment>
<dbReference type="PANTHER" id="PTHR21047:SF2">
    <property type="entry name" value="THYMIDINE DIPHOSPHO-4-KETO-RHAMNOSE 3,5-EPIMERASE"/>
    <property type="match status" value="1"/>
</dbReference>
<evidence type="ECO:0000256" key="2">
    <source>
        <dbReference type="ARBA" id="ARBA00001997"/>
    </source>
</evidence>
<dbReference type="EMBL" id="JABKAU010000032">
    <property type="protein sequence ID" value="NVO32554.1"/>
    <property type="molecule type" value="Genomic_DNA"/>
</dbReference>
<evidence type="ECO:0000256" key="7">
    <source>
        <dbReference type="RuleBase" id="RU364069"/>
    </source>
</evidence>
<dbReference type="SUPFAM" id="SSF51182">
    <property type="entry name" value="RmlC-like cupins"/>
    <property type="match status" value="1"/>
</dbReference>
<reference evidence="8 9" key="1">
    <citation type="submission" date="2020-05" db="EMBL/GenBank/DDBJ databases">
        <title>Hymenobacter terrestris sp. nov. and Hymenobacter lapidiphilus sp. nov., isolated from regoliths in Antarctica.</title>
        <authorList>
            <person name="Sedlacek I."/>
            <person name="Pantucek R."/>
            <person name="Zeman M."/>
            <person name="Holochova P."/>
            <person name="Kralova S."/>
            <person name="Stankova E."/>
            <person name="Sedo O."/>
            <person name="Micenkova L."/>
            <person name="Svec P."/>
            <person name="Gupta V."/>
            <person name="Sood U."/>
            <person name="Korpole U.S."/>
            <person name="Lal R."/>
        </authorList>
    </citation>
    <scope>NUCLEOTIDE SEQUENCE [LARGE SCALE GENOMIC DNA]</scope>
    <source>
        <strain evidence="8 9">P5342</strain>
    </source>
</reference>
<dbReference type="Pfam" id="PF00908">
    <property type="entry name" value="dTDP_sugar_isom"/>
    <property type="match status" value="1"/>
</dbReference>
<feature type="active site" description="Proton donor" evidence="5">
    <location>
        <position position="132"/>
    </location>
</feature>
<comment type="function">
    <text evidence="2 7">Catalyzes the epimerization of the C3' and C5'positions of dTDP-6-deoxy-D-xylo-4-hexulose, forming dTDP-6-deoxy-L-lyxo-4-hexulose.</text>
</comment>
<proteinExistence type="inferred from homology"/>
<dbReference type="GO" id="GO:0005829">
    <property type="term" value="C:cytosol"/>
    <property type="evidence" value="ECO:0007669"/>
    <property type="project" value="TreeGrafter"/>
</dbReference>
<dbReference type="EC" id="5.1.3.13" evidence="3 7"/>
<dbReference type="Gene3D" id="2.60.120.10">
    <property type="entry name" value="Jelly Rolls"/>
    <property type="match status" value="1"/>
</dbReference>
<dbReference type="NCBIfam" id="TIGR01221">
    <property type="entry name" value="rmlC"/>
    <property type="match status" value="1"/>
</dbReference>
<evidence type="ECO:0000256" key="6">
    <source>
        <dbReference type="PIRSR" id="PIRSR600888-3"/>
    </source>
</evidence>
<keyword evidence="7 8" id="KW-0413">Isomerase</keyword>
<dbReference type="InterPro" id="IPR000888">
    <property type="entry name" value="RmlC-like"/>
</dbReference>
<dbReference type="AlphaFoldDB" id="A0A7Y7PRK5"/>
<name>A0A7Y7PRK5_9BACT</name>
<dbReference type="InterPro" id="IPR011051">
    <property type="entry name" value="RmlC_Cupin_sf"/>
</dbReference>
<dbReference type="GO" id="GO:0008830">
    <property type="term" value="F:dTDP-4-dehydrorhamnose 3,5-epimerase activity"/>
    <property type="evidence" value="ECO:0007669"/>
    <property type="project" value="UniProtKB-UniRule"/>
</dbReference>
<sequence length="194" mass="21600">MEFVETELPGVLILEVERHCDERGFFARYWCVDEQAHHGLAFVPVQGSVSFNPTKGTLRGLHYQAAPYEETKLVRCTRGAIFDVLVDLRPDSPTYGQWLGLELTADNLRQLLVPGGIAHGFLTLQPDTEVSYLMDARYVPDAARGLRWNDPAIGIHWPAPPVLLSDKDRTYPDWTLPTAATAPMATNSALIQAL</sequence>
<comment type="pathway">
    <text evidence="7">Carbohydrate biosynthesis; dTDP-L-rhamnose biosynthesis.</text>
</comment>
<evidence type="ECO:0000256" key="5">
    <source>
        <dbReference type="PIRSR" id="PIRSR600888-1"/>
    </source>
</evidence>
<dbReference type="GO" id="GO:0019305">
    <property type="term" value="P:dTDP-rhamnose biosynthetic process"/>
    <property type="evidence" value="ECO:0007669"/>
    <property type="project" value="UniProtKB-UniRule"/>
</dbReference>
<accession>A0A7Y7PRK5</accession>
<evidence type="ECO:0000313" key="9">
    <source>
        <dbReference type="Proteomes" id="UP000565521"/>
    </source>
</evidence>
<gene>
    <name evidence="8" type="primary">rfbC</name>
    <name evidence="8" type="ORF">HW554_15165</name>
</gene>
<dbReference type="Proteomes" id="UP000565521">
    <property type="component" value="Unassembled WGS sequence"/>
</dbReference>
<organism evidence="8 9">
    <name type="scientific">Hymenobacter lapidiphilus</name>
    <dbReference type="NCBI Taxonomy" id="2608003"/>
    <lineage>
        <taxon>Bacteria</taxon>
        <taxon>Pseudomonadati</taxon>
        <taxon>Bacteroidota</taxon>
        <taxon>Cytophagia</taxon>
        <taxon>Cytophagales</taxon>
        <taxon>Hymenobacteraceae</taxon>
        <taxon>Hymenobacter</taxon>
    </lineage>
</organism>
<dbReference type="CDD" id="cd00438">
    <property type="entry name" value="cupin_RmlC"/>
    <property type="match status" value="1"/>
</dbReference>
<dbReference type="RefSeq" id="WP_176909428.1">
    <property type="nucleotide sequence ID" value="NZ_JABKAU010000032.1"/>
</dbReference>
<comment type="caution">
    <text evidence="8">The sequence shown here is derived from an EMBL/GenBank/DDBJ whole genome shotgun (WGS) entry which is preliminary data.</text>
</comment>
<feature type="active site" description="Proton acceptor" evidence="5">
    <location>
        <position position="62"/>
    </location>
</feature>
<comment type="catalytic activity">
    <reaction evidence="1 7">
        <text>dTDP-4-dehydro-6-deoxy-alpha-D-glucose = dTDP-4-dehydro-beta-L-rhamnose</text>
        <dbReference type="Rhea" id="RHEA:16969"/>
        <dbReference type="ChEBI" id="CHEBI:57649"/>
        <dbReference type="ChEBI" id="CHEBI:62830"/>
        <dbReference type="EC" id="5.1.3.13"/>
    </reaction>
</comment>
<feature type="site" description="Participates in a stacking interaction with the thymidine ring of dTDP-4-oxo-6-deoxyglucose" evidence="6">
    <location>
        <position position="138"/>
    </location>
</feature>
<dbReference type="GO" id="GO:0000271">
    <property type="term" value="P:polysaccharide biosynthetic process"/>
    <property type="evidence" value="ECO:0007669"/>
    <property type="project" value="TreeGrafter"/>
</dbReference>
<evidence type="ECO:0000313" key="8">
    <source>
        <dbReference type="EMBL" id="NVO32554.1"/>
    </source>
</evidence>
<evidence type="ECO:0000256" key="1">
    <source>
        <dbReference type="ARBA" id="ARBA00001298"/>
    </source>
</evidence>
<evidence type="ECO:0000256" key="3">
    <source>
        <dbReference type="ARBA" id="ARBA00012098"/>
    </source>
</evidence>
<keyword evidence="9" id="KW-1185">Reference proteome</keyword>
<protein>
    <recommendedName>
        <fullName evidence="4 7">dTDP-4-dehydrorhamnose 3,5-epimerase</fullName>
        <ecNumber evidence="3 7">5.1.3.13</ecNumber>
    </recommendedName>
    <alternativeName>
        <fullName evidence="7">Thymidine diphospho-4-keto-rhamnose 3,5-epimerase</fullName>
    </alternativeName>
</protein>
<evidence type="ECO:0000256" key="4">
    <source>
        <dbReference type="ARBA" id="ARBA00019595"/>
    </source>
</evidence>
<comment type="subunit">
    <text evidence="7">Homodimer.</text>
</comment>
<dbReference type="PANTHER" id="PTHR21047">
    <property type="entry name" value="DTDP-6-DEOXY-D-GLUCOSE-3,5 EPIMERASE"/>
    <property type="match status" value="1"/>
</dbReference>
<dbReference type="UniPathway" id="UPA00124"/>
<dbReference type="InterPro" id="IPR014710">
    <property type="entry name" value="RmlC-like_jellyroll"/>
</dbReference>